<evidence type="ECO:0000313" key="2">
    <source>
        <dbReference type="Proteomes" id="UP000031829"/>
    </source>
</evidence>
<proteinExistence type="predicted"/>
<gene>
    <name evidence="1" type="ORF">BG04_4932</name>
</gene>
<organism evidence="1 2">
    <name type="scientific">Priestia megaterium (strain ATCC 14581 / DSM 32 / CCUG 1817 / JCM 2506 / NBRC 15308 / NCIMB 9376 / NCTC 10342 / NRRL B-14308 / VKM B-512 / Ford 19)</name>
    <name type="common">Bacillus megaterium</name>
    <dbReference type="NCBI Taxonomy" id="1348623"/>
    <lineage>
        <taxon>Bacteria</taxon>
        <taxon>Bacillati</taxon>
        <taxon>Bacillota</taxon>
        <taxon>Bacilli</taxon>
        <taxon>Bacillales</taxon>
        <taxon>Bacillaceae</taxon>
        <taxon>Priestia</taxon>
    </lineage>
</organism>
<dbReference type="EMBL" id="CP009920">
    <property type="protein sequence ID" value="AJI23644.1"/>
    <property type="molecule type" value="Genomic_DNA"/>
</dbReference>
<protein>
    <submittedName>
        <fullName evidence="1">Putative membrane protein</fullName>
    </submittedName>
</protein>
<dbReference type="RefSeq" id="WP_034651751.1">
    <property type="nucleotide sequence ID" value="NZ_BCVB01000015.1"/>
</dbReference>
<name>A0A0B6AUU6_PRIM2</name>
<sequence length="99" mass="11027">MEKFFKDALKVSIASLVISITLYIVIIAFFLLSVVTANIFGTVIKIIVPILILVTILGFIYSFFIKGKQKIPFLTLHFVSLYALSFGIYLAVSFQGFAP</sequence>
<dbReference type="AlphaFoldDB" id="A0A0B6AUU6"/>
<reference evidence="1 2" key="1">
    <citation type="journal article" date="2015" name="Genome Announc.">
        <title>Complete genome sequences for 35 biothreat assay-relevant bacillus species.</title>
        <authorList>
            <person name="Johnson S.L."/>
            <person name="Daligault H.E."/>
            <person name="Davenport K.W."/>
            <person name="Jaissle J."/>
            <person name="Frey K.G."/>
            <person name="Ladner J.T."/>
            <person name="Broomall S.M."/>
            <person name="Bishop-Lilly K.A."/>
            <person name="Bruce D.C."/>
            <person name="Gibbons H.S."/>
            <person name="Coyne S.R."/>
            <person name="Lo C.C."/>
            <person name="Meincke L."/>
            <person name="Munk A.C."/>
            <person name="Koroleva G.I."/>
            <person name="Rosenzweig C.N."/>
            <person name="Palacios G.F."/>
            <person name="Redden C.L."/>
            <person name="Minogue T.D."/>
            <person name="Chain P.S."/>
        </authorList>
    </citation>
    <scope>NUCLEOTIDE SEQUENCE [LARGE SCALE GENOMIC DNA]</scope>
    <source>
        <strain evidence="2">ATCC 14581 / DSM 32 / JCM 2506 / NBRC 15308 / NCIMB 9376 / NCTC 10342 / NRRL B-14308 / VKM B-512</strain>
    </source>
</reference>
<dbReference type="GeneID" id="93642908"/>
<dbReference type="HOGENOM" id="CLU_2314542_0_0_9"/>
<accession>A0A0B6AUU6</accession>
<evidence type="ECO:0000313" key="1">
    <source>
        <dbReference type="EMBL" id="AJI23644.1"/>
    </source>
</evidence>
<dbReference type="Proteomes" id="UP000031829">
    <property type="component" value="Chromosome"/>
</dbReference>
<dbReference type="KEGG" id="bmeg:BG04_4932"/>